<sequence>MDSGKVVDSMQKRSAMECLRKLEEFVVTLSHGKDLFNSTYGLLTYSFGNRRIADVFEAVLEFPEYQEKCKHIAKRLCSSAVSSLEPAVSKQRGTDEASFMEELRYFWELYQLRDVPSLLQPEDKSSFDGVVDRLHRRGIDRSTRNHLPAEFLRLVNSDDDNESGKELPYFLKNLSDHETVTSKASEEQSHRGGDSLKLFEQVLNDVLSGKLKFESAAKRMEEGHVGVNTLAATELFFSVLEKTSSYAADVTSTLFALFENFFGSLQDDMKVLYYIIIIFCLADSSCPSVAPEPVILSATAVVKLFVLPHLMKRTHVLLMLKILHRLMQTLGAKETVFQWSLAMGESDSTNALQTPELILLILEFATEYESSNQQAAEICHSLLKAFGERLQGDNVIFENETTEFILFSLRRYSWWIRYAVCSWFSHSLSAPKQQLPAGLYKCLTLDQQEQCEQISVDFPFSTVECFFLSLFELALFDVDLALAFLKAVADDILQAFCELSKAHAEKEVVRAAMLDEIDICRHFSKDSAFTPSFREDILPPPQVSTRRDERVYCQLSALFNVACSITRLTAQPPFALQVLINSLAELLLEVQNMRIGTFLDDLPADYYKGKTVYAVAQPEGAKKQPHVEASSGQGIKKEKVSGGGLINGNATLCAENELFGTIAAPSYARDSLATARQISGLNMRRNVEKRLVPQENGTNAPSAPTEPRDNSEMQGLTLEVLEKLTKTYEEMQKTNEDLKNSLKNIKVGRHITADRDDVDVDDRFQFHYSVQRYYSAEIYNTRIFYGRSN</sequence>
<name>A0A183FLW1_HELPZ</name>
<reference evidence="4 5" key="1">
    <citation type="submission" date="2018-11" db="EMBL/GenBank/DDBJ databases">
        <authorList>
            <consortium name="Pathogen Informatics"/>
        </authorList>
    </citation>
    <scope>NUCLEOTIDE SEQUENCE [LARGE SCALE GENOMIC DNA]</scope>
</reference>
<dbReference type="WBParaSite" id="HPBE_0000830201-mRNA-1">
    <property type="protein sequence ID" value="HPBE_0000830201-mRNA-1"/>
    <property type="gene ID" value="HPBE_0000830201"/>
</dbReference>
<proteinExistence type="predicted"/>
<dbReference type="OrthoDB" id="5813107at2759"/>
<protein>
    <submittedName>
        <fullName evidence="6">Thyroid adenoma-associated protein homolog</fullName>
    </submittedName>
</protein>
<accession>A0A183FLW1</accession>
<accession>A0A3P7XND7</accession>
<gene>
    <name evidence="4" type="ORF">HPBE_LOCUS8303</name>
</gene>
<feature type="coiled-coil region" evidence="1">
    <location>
        <begin position="721"/>
        <end position="748"/>
    </location>
</feature>
<dbReference type="InterPro" id="IPR056581">
    <property type="entry name" value="TPR_Edg1"/>
</dbReference>
<feature type="region of interest" description="Disordered" evidence="2">
    <location>
        <begin position="690"/>
        <end position="712"/>
    </location>
</feature>
<evidence type="ECO:0000256" key="1">
    <source>
        <dbReference type="SAM" id="Coils"/>
    </source>
</evidence>
<keyword evidence="5" id="KW-1185">Reference proteome</keyword>
<keyword evidence="1" id="KW-0175">Coiled coil</keyword>
<dbReference type="Proteomes" id="UP000050761">
    <property type="component" value="Unassembled WGS sequence"/>
</dbReference>
<dbReference type="EMBL" id="UZAH01026115">
    <property type="protein sequence ID" value="VDO75796.1"/>
    <property type="molecule type" value="Genomic_DNA"/>
</dbReference>
<reference evidence="6" key="2">
    <citation type="submission" date="2019-09" db="UniProtKB">
        <authorList>
            <consortium name="WormBaseParasite"/>
        </authorList>
    </citation>
    <scope>IDENTIFICATION</scope>
</reference>
<evidence type="ECO:0000256" key="2">
    <source>
        <dbReference type="SAM" id="MobiDB-lite"/>
    </source>
</evidence>
<evidence type="ECO:0000313" key="4">
    <source>
        <dbReference type="EMBL" id="VDO75796.1"/>
    </source>
</evidence>
<evidence type="ECO:0000259" key="3">
    <source>
        <dbReference type="Pfam" id="PF24293"/>
    </source>
</evidence>
<evidence type="ECO:0000313" key="6">
    <source>
        <dbReference type="WBParaSite" id="HPBE_0000830201-mRNA-1"/>
    </source>
</evidence>
<evidence type="ECO:0000313" key="5">
    <source>
        <dbReference type="Proteomes" id="UP000050761"/>
    </source>
</evidence>
<organism evidence="5 6">
    <name type="scientific">Heligmosomoides polygyrus</name>
    <name type="common">Parasitic roundworm</name>
    <dbReference type="NCBI Taxonomy" id="6339"/>
    <lineage>
        <taxon>Eukaryota</taxon>
        <taxon>Metazoa</taxon>
        <taxon>Ecdysozoa</taxon>
        <taxon>Nematoda</taxon>
        <taxon>Chromadorea</taxon>
        <taxon>Rhabditida</taxon>
        <taxon>Rhabditina</taxon>
        <taxon>Rhabditomorpha</taxon>
        <taxon>Strongyloidea</taxon>
        <taxon>Heligmosomidae</taxon>
        <taxon>Heligmosomoides</taxon>
    </lineage>
</organism>
<dbReference type="Pfam" id="PF24293">
    <property type="entry name" value="TPR_Edg1"/>
    <property type="match status" value="1"/>
</dbReference>
<feature type="domain" description="Edg1 TPR repeats region" evidence="3">
    <location>
        <begin position="272"/>
        <end position="430"/>
    </location>
</feature>
<dbReference type="AlphaFoldDB" id="A0A183FLW1"/>